<evidence type="ECO:0000256" key="21">
    <source>
        <dbReference type="SAM" id="MobiDB-lite"/>
    </source>
</evidence>
<evidence type="ECO:0000256" key="18">
    <source>
        <dbReference type="ARBA" id="ARBA00023291"/>
    </source>
</evidence>
<evidence type="ECO:0000256" key="5">
    <source>
        <dbReference type="ARBA" id="ARBA00004909"/>
    </source>
</evidence>
<evidence type="ECO:0000256" key="10">
    <source>
        <dbReference type="ARBA" id="ARBA00022643"/>
    </source>
</evidence>
<dbReference type="PROSITE" id="PS51379">
    <property type="entry name" value="4FE4S_FER_2"/>
    <property type="match status" value="1"/>
</dbReference>
<keyword evidence="26" id="KW-1185">Reference proteome</keyword>
<comment type="pathway">
    <text evidence="6">Amino-acid biosynthesis; L-glutamate biosynthesis via GLT pathway; L-glutamate from 2-oxoglutarate and L-glutamine (NAD(+) route): step 1/1.</text>
</comment>
<evidence type="ECO:0000256" key="12">
    <source>
        <dbReference type="ARBA" id="ARBA00022827"/>
    </source>
</evidence>
<evidence type="ECO:0000313" key="26">
    <source>
        <dbReference type="Proteomes" id="UP001527925"/>
    </source>
</evidence>
<evidence type="ECO:0000256" key="2">
    <source>
        <dbReference type="ARBA" id="ARBA00001927"/>
    </source>
</evidence>
<dbReference type="NCBIfam" id="TIGR01317">
    <property type="entry name" value="GOGAT_sm_gam"/>
    <property type="match status" value="1"/>
</dbReference>
<dbReference type="InterPro" id="IPR006005">
    <property type="entry name" value="Glut_synth_ssu1"/>
</dbReference>
<dbReference type="SUPFAM" id="SSF46548">
    <property type="entry name" value="alpha-helical ferredoxin"/>
    <property type="match status" value="1"/>
</dbReference>
<dbReference type="InterPro" id="IPR000253">
    <property type="entry name" value="FHA_dom"/>
</dbReference>
<evidence type="ECO:0000259" key="24">
    <source>
        <dbReference type="PROSITE" id="PS51379"/>
    </source>
</evidence>
<evidence type="ECO:0000256" key="14">
    <source>
        <dbReference type="ARBA" id="ARBA00023002"/>
    </source>
</evidence>
<evidence type="ECO:0000256" key="6">
    <source>
        <dbReference type="ARBA" id="ARBA00004944"/>
    </source>
</evidence>
<organism evidence="25 26">
    <name type="scientific">Polyrhizophydium stewartii</name>
    <dbReference type="NCBI Taxonomy" id="2732419"/>
    <lineage>
        <taxon>Eukaryota</taxon>
        <taxon>Fungi</taxon>
        <taxon>Fungi incertae sedis</taxon>
        <taxon>Chytridiomycota</taxon>
        <taxon>Chytridiomycota incertae sedis</taxon>
        <taxon>Chytridiomycetes</taxon>
        <taxon>Rhizophydiales</taxon>
        <taxon>Rhizophydiales incertae sedis</taxon>
        <taxon>Polyrhizophydium</taxon>
    </lineage>
</organism>
<evidence type="ECO:0000259" key="22">
    <source>
        <dbReference type="PROSITE" id="PS50006"/>
    </source>
</evidence>
<comment type="similarity">
    <text evidence="7">Belongs to the glutamate synthase family.</text>
</comment>
<keyword evidence="9" id="KW-0285">Flavoprotein</keyword>
<dbReference type="InterPro" id="IPR036188">
    <property type="entry name" value="FAD/NAD-bd_sf"/>
</dbReference>
<evidence type="ECO:0000256" key="4">
    <source>
        <dbReference type="ARBA" id="ARBA00004802"/>
    </source>
</evidence>
<dbReference type="Pfam" id="PF04898">
    <property type="entry name" value="Glu_syn_central"/>
    <property type="match status" value="1"/>
</dbReference>
<dbReference type="PANTHER" id="PTHR43100:SF1">
    <property type="entry name" value="GLUTAMATE SYNTHASE [NADPH] SMALL CHAIN"/>
    <property type="match status" value="1"/>
</dbReference>
<evidence type="ECO:0000256" key="8">
    <source>
        <dbReference type="ARBA" id="ARBA00022605"/>
    </source>
</evidence>
<evidence type="ECO:0000256" key="19">
    <source>
        <dbReference type="ARBA" id="ARBA00048151"/>
    </source>
</evidence>
<dbReference type="Gene3D" id="3.50.50.60">
    <property type="entry name" value="FAD/NAD(P)-binding domain"/>
    <property type="match status" value="1"/>
</dbReference>
<dbReference type="InterPro" id="IPR017932">
    <property type="entry name" value="GATase_2_dom"/>
</dbReference>
<dbReference type="InterPro" id="IPR029055">
    <property type="entry name" value="Ntn_hydrolases_N"/>
</dbReference>
<dbReference type="CDD" id="cd02808">
    <property type="entry name" value="GltS_FMN"/>
    <property type="match status" value="1"/>
</dbReference>
<keyword evidence="8" id="KW-0028">Amino-acid biosynthesis</keyword>
<dbReference type="GO" id="GO:0000286">
    <property type="term" value="F:alanine dehydrogenase activity"/>
    <property type="evidence" value="ECO:0007669"/>
    <property type="project" value="UniProtKB-EC"/>
</dbReference>
<keyword evidence="11" id="KW-0479">Metal-binding</keyword>
<evidence type="ECO:0000259" key="23">
    <source>
        <dbReference type="PROSITE" id="PS51278"/>
    </source>
</evidence>
<proteinExistence type="inferred from homology"/>
<comment type="cofactor">
    <cofactor evidence="1">
        <name>FMN</name>
        <dbReference type="ChEBI" id="CHEBI:58210"/>
    </cofactor>
</comment>
<feature type="compositionally biased region" description="Pro residues" evidence="21">
    <location>
        <begin position="11"/>
        <end position="20"/>
    </location>
</feature>
<evidence type="ECO:0000256" key="9">
    <source>
        <dbReference type="ARBA" id="ARBA00022630"/>
    </source>
</evidence>
<comment type="cofactor">
    <cofactor evidence="3">
        <name>FAD</name>
        <dbReference type="ChEBI" id="CHEBI:57692"/>
    </cofactor>
</comment>
<dbReference type="SUPFAM" id="SSF56235">
    <property type="entry name" value="N-terminal nucleophile aminohydrolases (Ntn hydrolases)"/>
    <property type="match status" value="1"/>
</dbReference>
<dbReference type="EC" id="1.4.1.1" evidence="25"/>
<evidence type="ECO:0000256" key="15">
    <source>
        <dbReference type="ARBA" id="ARBA00023004"/>
    </source>
</evidence>
<feature type="domain" description="FHA" evidence="22">
    <location>
        <begin position="1842"/>
        <end position="1912"/>
    </location>
</feature>
<evidence type="ECO:0000256" key="11">
    <source>
        <dbReference type="ARBA" id="ARBA00022723"/>
    </source>
</evidence>
<feature type="region of interest" description="Disordered" evidence="21">
    <location>
        <begin position="1"/>
        <end position="29"/>
    </location>
</feature>
<keyword evidence="15" id="KW-0408">Iron</keyword>
<dbReference type="CDD" id="cd00982">
    <property type="entry name" value="gltB_C"/>
    <property type="match status" value="1"/>
</dbReference>
<dbReference type="InterPro" id="IPR012220">
    <property type="entry name" value="Glu_synth_euk"/>
</dbReference>
<feature type="domain" description="4Fe-4S ferredoxin-type" evidence="24">
    <location>
        <begin position="1663"/>
        <end position="1696"/>
    </location>
</feature>
<dbReference type="InterPro" id="IPR002489">
    <property type="entry name" value="Glu_synth_asu_C"/>
</dbReference>
<feature type="compositionally biased region" description="Low complexity" evidence="21">
    <location>
        <begin position="1"/>
        <end position="10"/>
    </location>
</feature>
<keyword evidence="18" id="KW-0003">3Fe-4S</keyword>
<dbReference type="PROSITE" id="PS51278">
    <property type="entry name" value="GATASE_TYPE_2"/>
    <property type="match status" value="1"/>
</dbReference>
<dbReference type="NCBIfam" id="NF008730">
    <property type="entry name" value="PRK11750.1"/>
    <property type="match status" value="1"/>
</dbReference>
<dbReference type="EMBL" id="JADGIZ020000001">
    <property type="protein sequence ID" value="KAL2920264.1"/>
    <property type="molecule type" value="Genomic_DNA"/>
</dbReference>
<name>A0ABR4NLD3_9FUNG</name>
<dbReference type="Gene3D" id="3.40.50.720">
    <property type="entry name" value="NAD(P)-binding Rossmann-like Domain"/>
    <property type="match status" value="1"/>
</dbReference>
<comment type="catalytic activity">
    <reaction evidence="19">
        <text>2 L-glutamate + NADP(+) = L-glutamine + 2-oxoglutarate + NADPH + H(+)</text>
        <dbReference type="Rhea" id="RHEA:15501"/>
        <dbReference type="ChEBI" id="CHEBI:15378"/>
        <dbReference type="ChEBI" id="CHEBI:16810"/>
        <dbReference type="ChEBI" id="CHEBI:29985"/>
        <dbReference type="ChEBI" id="CHEBI:57783"/>
        <dbReference type="ChEBI" id="CHEBI:58349"/>
        <dbReference type="ChEBI" id="CHEBI:58359"/>
        <dbReference type="EC" id="1.4.1.13"/>
    </reaction>
</comment>
<evidence type="ECO:0000256" key="17">
    <source>
        <dbReference type="ARBA" id="ARBA00023164"/>
    </source>
</evidence>
<dbReference type="InterPro" id="IPR013785">
    <property type="entry name" value="Aldolase_TIM"/>
</dbReference>
<dbReference type="InterPro" id="IPR002932">
    <property type="entry name" value="Glu_synthdom"/>
</dbReference>
<evidence type="ECO:0000256" key="3">
    <source>
        <dbReference type="ARBA" id="ARBA00001974"/>
    </source>
</evidence>
<comment type="catalytic activity">
    <reaction evidence="20">
        <text>2 L-glutamate + NAD(+) = L-glutamine + 2-oxoglutarate + NADH + H(+)</text>
        <dbReference type="Rhea" id="RHEA:13753"/>
        <dbReference type="ChEBI" id="CHEBI:15378"/>
        <dbReference type="ChEBI" id="CHEBI:16810"/>
        <dbReference type="ChEBI" id="CHEBI:29985"/>
        <dbReference type="ChEBI" id="CHEBI:57540"/>
        <dbReference type="ChEBI" id="CHEBI:57945"/>
        <dbReference type="ChEBI" id="CHEBI:58359"/>
        <dbReference type="EC" id="1.4.1.14"/>
    </reaction>
</comment>
<dbReference type="Pfam" id="PF01493">
    <property type="entry name" value="GXGXG"/>
    <property type="match status" value="1"/>
</dbReference>
<dbReference type="Pfam" id="PF14691">
    <property type="entry name" value="Fer4_20"/>
    <property type="match status" value="1"/>
</dbReference>
<keyword evidence="12" id="KW-0274">FAD</keyword>
<comment type="pathway">
    <text evidence="4">Energy metabolism; nitrogen metabolism.</text>
</comment>
<dbReference type="Gene3D" id="1.10.1060.10">
    <property type="entry name" value="Alpha-helical ferredoxin"/>
    <property type="match status" value="1"/>
</dbReference>
<dbReference type="SUPFAM" id="SSF51395">
    <property type="entry name" value="FMN-linked oxidoreductases"/>
    <property type="match status" value="1"/>
</dbReference>
<reference evidence="25 26" key="1">
    <citation type="submission" date="2023-09" db="EMBL/GenBank/DDBJ databases">
        <title>Pangenome analysis of Batrachochytrium dendrobatidis and related Chytrids.</title>
        <authorList>
            <person name="Yacoub M.N."/>
            <person name="Stajich J.E."/>
            <person name="James T.Y."/>
        </authorList>
    </citation>
    <scope>NUCLEOTIDE SEQUENCE [LARGE SCALE GENOMIC DNA]</scope>
    <source>
        <strain evidence="25 26">JEL0888</strain>
    </source>
</reference>
<keyword evidence="17" id="KW-0314">Glutamate biosynthesis</keyword>
<keyword evidence="13" id="KW-0315">Glutamine amidotransferase</keyword>
<accession>A0ABR4NLD3</accession>
<dbReference type="Pfam" id="PF07992">
    <property type="entry name" value="Pyr_redox_2"/>
    <property type="match status" value="2"/>
</dbReference>
<evidence type="ECO:0000313" key="25">
    <source>
        <dbReference type="EMBL" id="KAL2920264.1"/>
    </source>
</evidence>
<dbReference type="Gene3D" id="3.20.20.70">
    <property type="entry name" value="Aldolase class I"/>
    <property type="match status" value="2"/>
</dbReference>
<dbReference type="Gene3D" id="2.160.20.60">
    <property type="entry name" value="Glutamate synthase, alpha subunit, C-terminal domain"/>
    <property type="match status" value="1"/>
</dbReference>
<dbReference type="Pfam" id="PF00310">
    <property type="entry name" value="GATase_2"/>
    <property type="match status" value="1"/>
</dbReference>
<comment type="cofactor">
    <cofactor evidence="2">
        <name>[3Fe-4S] cluster</name>
        <dbReference type="ChEBI" id="CHEBI:21137"/>
    </cofactor>
</comment>
<dbReference type="Gene3D" id="3.60.20.10">
    <property type="entry name" value="Glutamine Phosphoribosylpyrophosphate, subunit 1, domain 1"/>
    <property type="match status" value="1"/>
</dbReference>
<dbReference type="InterPro" id="IPR009051">
    <property type="entry name" value="Helical_ferredxn"/>
</dbReference>
<dbReference type="SUPFAM" id="SSF69336">
    <property type="entry name" value="Alpha subunit of glutamate synthase, C-terminal domain"/>
    <property type="match status" value="1"/>
</dbReference>
<dbReference type="InterPro" id="IPR006982">
    <property type="entry name" value="Glu_synth_centr_N"/>
</dbReference>
<dbReference type="Proteomes" id="UP001527925">
    <property type="component" value="Unassembled WGS sequence"/>
</dbReference>
<dbReference type="PIRSF" id="PIRSF000187">
    <property type="entry name" value="GOGAT"/>
    <property type="match status" value="1"/>
</dbReference>
<evidence type="ECO:0000256" key="20">
    <source>
        <dbReference type="ARBA" id="ARBA00048867"/>
    </source>
</evidence>
<keyword evidence="16" id="KW-0411">Iron-sulfur</keyword>
<gene>
    <name evidence="25" type="primary">GLT1</name>
    <name evidence="25" type="ORF">HK105_200334</name>
</gene>
<dbReference type="PRINTS" id="PR00419">
    <property type="entry name" value="ADXRDTASE"/>
</dbReference>
<evidence type="ECO:0000256" key="13">
    <source>
        <dbReference type="ARBA" id="ARBA00022962"/>
    </source>
</evidence>
<dbReference type="SUPFAM" id="SSF51971">
    <property type="entry name" value="Nucleotide-binding domain"/>
    <property type="match status" value="1"/>
</dbReference>
<dbReference type="InterPro" id="IPR028261">
    <property type="entry name" value="DPD_II"/>
</dbReference>
<dbReference type="PANTHER" id="PTHR43100">
    <property type="entry name" value="GLUTAMATE SYNTHASE [NADPH] SMALL CHAIN"/>
    <property type="match status" value="1"/>
</dbReference>
<evidence type="ECO:0000256" key="1">
    <source>
        <dbReference type="ARBA" id="ARBA00001917"/>
    </source>
</evidence>
<comment type="pathway">
    <text evidence="5">Nitrogen metabolism.</text>
</comment>
<feature type="domain" description="Glutamine amidotransferase type-2" evidence="23">
    <location>
        <begin position="58"/>
        <end position="490"/>
    </location>
</feature>
<dbReference type="InterPro" id="IPR036485">
    <property type="entry name" value="Glu_synth_asu_C_sf"/>
</dbReference>
<dbReference type="InterPro" id="IPR017896">
    <property type="entry name" value="4Fe4S_Fe-S-bd"/>
</dbReference>
<keyword evidence="14 25" id="KW-0560">Oxidoreductase</keyword>
<dbReference type="Pfam" id="PF01645">
    <property type="entry name" value="Glu_synthase"/>
    <property type="match status" value="1"/>
</dbReference>
<dbReference type="CDD" id="cd00713">
    <property type="entry name" value="GltS"/>
    <property type="match status" value="1"/>
</dbReference>
<dbReference type="InterPro" id="IPR023753">
    <property type="entry name" value="FAD/NAD-binding_dom"/>
</dbReference>
<dbReference type="InterPro" id="IPR051394">
    <property type="entry name" value="Glutamate_Synthase"/>
</dbReference>
<evidence type="ECO:0000256" key="7">
    <source>
        <dbReference type="ARBA" id="ARBA00009716"/>
    </source>
</evidence>
<sequence>MRPDNAVAAPDRPPPRPPRQSPAAAVPAPAAPAAHVSWADALPAAQGLYSPEHERDACGVGFICHIKGAARHAIVADARGILCNMTHRGAVGADARDGDGAGVMCAIPHAFLARELARVHAVGLPRPGQYAVGNVFMSPDPATLRDSKALFEQAARDLGLLVLCWRAVPRDSAILGPVARSREPAVLQPVVVLAHAPHVPAAVPESAAPAAAAPASAPPAPTSSAAAAASLPAFDARLFERQLYLLRKVSTHAITLKKWFYICSLSSRTIIYKGQLSPVQVYKYFADLSDPAFESHFCLVHSRFSTNTFPSWDRAQPMRLCAHNGEINTLRGNKNWMRAREGILRSSRFGSQLESLFPIVEEGGSDSAAFDNVLELLVMNGVVSLPEAVMMMIPEAWQNQPDMDPEKRAFYEWAACLMEPWDGPALFTFSDGRYVGASLDRNGLRPCRFYITDKDMMICASEVGTVFVAPETIVAKGRLQPGKMLLVDTVEGRVVDDRELKQQICTQRNFGHWIRDHTITMDHVRDWVARSGRHRKHVLDVTSVTQDRRMLAFGFTLEQLTMIVAPMVNDGKEALGSMGYDTPLACLSHNPRLIYEYFRQLFAQVTNPPIDPIREDIVMSLACYVGPQGNILEMEPSQCHRLMLPSPILSIEDLNAIKDLQKFQPLWSVAVIDTTFPKADGVAAYERALDRVCAEVSQAIQEGFKIAILSDTAVSPGRVPLSALVSLGAVHHHLVRNKQRSKIALFVETGEAREVHHFCVLLGYGADAICPYLSFEAMLKLKRDGVLRHELTDEAIVKNFIKASNDGIKKVMSKMGISTLQSYKGAQIFEALGIDRPVIDKCFAGTASRIKGVGFDILALDAITFHETAWPSRYTVALEQLPETGEYHWRDGGESHINEPVSIASLQDAVRRNNQSAYDKYAQQAHEQIKKCTLRGMLDFNFDNAQPISIEEVEPWTSIVKRFCTGAMSYGSISLEAHSALAVAMNRLGGKSNTGEGGEDPIRSVPQANGDSLRSAIKQVASGRFGVTSYYLADADELQIKMAQGAKPGEGGELPGYKVSKGIASTRKSTPGVGLISPPPHHDIYSIEDLKQLIYDLKCANPEARISVKLVSEVGVGIIASGVAKAKADHILISGHDGGTGASRWTGIKYAGLPWELGLAETHQTLVLNDLRGRVVLQTDGQIKTGRDVAIACLLGAEEWGFATTPLIAMGCTMMRKCHLNSCPVGIATQDPELRQKFAGTPEHVVNFFHYVAEHLRDIMAKLGFKTIDEMVGRTDMLMVDDSLRNPKTANLDLSPILTPAFKLRPGAATHKSHPQNHVLATRLDNKLIEQAQPALESRQRTLISAKVVNTDRTVGTTLSYHVSRRFGESGLPEGTIHVMLKGSAGQSLGAFLASGILLELEGDANDFVGKGLSGGHLVVYPPKVSTFASESNVIVGNVCLYGATSGKAFIRGIAAERFCVRNSGATAVVEGVGDHGCEYMTGGRVVVLGKTGRNFAAGMSGGIAYILDLQNEFGPRCNMEMVDLEKVTDADEMAWLRGLIDEHRLHTGSAVADRCLKNWARVLPKFVKVMPRDYKAVLAAEKAKAVEAPAPVPQAVVVVPPKEPVIVDIEDGVLDPNVVSQRVQTIDKVRGFMKYRRQADKYRIAESRVKDWQEVNSRLTARELKVQAARCMDCGVPFCQSDTGCPIGNIIPKWNDLVFKNQWQEALERLLMTNNFPEFTGRVCPAPCEGACVLGINELPVSIKSIECAIIDRGFEEGWIVPRPPKVRTGKRVAIIGSGPAGLAAADQLNKAGHLVSVYDRNDRHGGLLMYGIPNMKLDKRIVQRRIDLLAAEGVEFIANAHVGRNIDAAQLRAGCDAMLIATGATWPRDLPIPNRNLDGIHFAMEFLQRNTKSLLDSELQDGTYLNARGKDVVVIGGGDTGTDCIATALRHGAKSVVNFELLPQPPQQRANDNPWPEYPRVFRVDYGHAEAAKIYGKDPREYCVLSKEFVSNGAGQVKGINTVRVAWTRNDKGGWTMKEVPGSEQFYAADLVLLAMGFLGPEKEILQQLGVKQDMRSNIATVPHGKGPYATEVPGVFAAGDCRRGQSLIVWGINEGRQAARQIDLHLMASTRLPVTGGVEQRAVEALRVRRVPVVDGAGLNLSVHG</sequence>
<dbReference type="PROSITE" id="PS50006">
    <property type="entry name" value="FHA_DOMAIN"/>
    <property type="match status" value="1"/>
</dbReference>
<keyword evidence="10" id="KW-0288">FMN</keyword>
<evidence type="ECO:0000256" key="16">
    <source>
        <dbReference type="ARBA" id="ARBA00023014"/>
    </source>
</evidence>
<protein>
    <submittedName>
        <fullName evidence="25">Glutamate synthase [NADH]</fullName>
        <ecNumber evidence="25">1.4.1.1</ecNumber>
    </submittedName>
</protein>
<comment type="caution">
    <text evidence="25">The sequence shown here is derived from an EMBL/GenBank/DDBJ whole genome shotgun (WGS) entry which is preliminary data.</text>
</comment>